<comment type="caution">
    <text evidence="2">The sequence shown here is derived from an EMBL/GenBank/DDBJ whole genome shotgun (WGS) entry which is preliminary data.</text>
</comment>
<sequence length="96" mass="10908">MQMIGFLAMVWSGMTLLNRFIEGRFITASDTSIMNTLTITHSQSIAGIFSVPIINTDFFFTGIPRLVKWDFSFFGGNASIFQFFLYSFTFAVSFML</sequence>
<keyword evidence="1" id="KW-1133">Transmembrane helix</keyword>
<gene>
    <name evidence="2" type="ORF">LCGC14_1210410</name>
</gene>
<name>A0A0F9LE36_9ZZZZ</name>
<organism evidence="2">
    <name type="scientific">marine sediment metagenome</name>
    <dbReference type="NCBI Taxonomy" id="412755"/>
    <lineage>
        <taxon>unclassified sequences</taxon>
        <taxon>metagenomes</taxon>
        <taxon>ecological metagenomes</taxon>
    </lineage>
</organism>
<keyword evidence="1" id="KW-0812">Transmembrane</keyword>
<protein>
    <submittedName>
        <fullName evidence="2">Uncharacterized protein</fullName>
    </submittedName>
</protein>
<evidence type="ECO:0000313" key="2">
    <source>
        <dbReference type="EMBL" id="KKM93234.1"/>
    </source>
</evidence>
<accession>A0A0F9LE36</accession>
<evidence type="ECO:0000256" key="1">
    <source>
        <dbReference type="SAM" id="Phobius"/>
    </source>
</evidence>
<proteinExistence type="predicted"/>
<dbReference type="AlphaFoldDB" id="A0A0F9LE36"/>
<feature type="transmembrane region" description="Helical" evidence="1">
    <location>
        <begin position="73"/>
        <end position="95"/>
    </location>
</feature>
<reference evidence="2" key="1">
    <citation type="journal article" date="2015" name="Nature">
        <title>Complex archaea that bridge the gap between prokaryotes and eukaryotes.</title>
        <authorList>
            <person name="Spang A."/>
            <person name="Saw J.H."/>
            <person name="Jorgensen S.L."/>
            <person name="Zaremba-Niedzwiedzka K."/>
            <person name="Martijn J."/>
            <person name="Lind A.E."/>
            <person name="van Eijk R."/>
            <person name="Schleper C."/>
            <person name="Guy L."/>
            <person name="Ettema T.J."/>
        </authorList>
    </citation>
    <scope>NUCLEOTIDE SEQUENCE</scope>
</reference>
<feature type="transmembrane region" description="Helical" evidence="1">
    <location>
        <begin position="43"/>
        <end position="61"/>
    </location>
</feature>
<keyword evidence="1" id="KW-0472">Membrane</keyword>
<dbReference type="EMBL" id="LAZR01006293">
    <property type="protein sequence ID" value="KKM93234.1"/>
    <property type="molecule type" value="Genomic_DNA"/>
</dbReference>